<keyword evidence="2" id="KW-1185">Reference proteome</keyword>
<dbReference type="Proteomes" id="UP000598146">
    <property type="component" value="Unassembled WGS sequence"/>
</dbReference>
<comment type="caution">
    <text evidence="1">The sequence shown here is derived from an EMBL/GenBank/DDBJ whole genome shotgun (WGS) entry which is preliminary data.</text>
</comment>
<sequence length="188" mass="20282">MTAVAAWVAGRPITAAVVDQRLAALRSGPLAARLPHPETAEGRNLRRWVCQAIVTEAVVRHEAAARGVTATAQDGPPRPVTLAQALRTGGMTAAVLAADPLARALRRHVLPPSTPPEPELHAYFSRNRDRYPGPYPEERPRIAATLTAAAAERAFAQWLDQRCADLVRLAPGYEHPADPAHPDATHHH</sequence>
<dbReference type="AlphaFoldDB" id="A0A931CFX3"/>
<dbReference type="Pfam" id="PF23716">
    <property type="entry name" value="DUF7158"/>
    <property type="match status" value="1"/>
</dbReference>
<dbReference type="InterPro" id="IPR055582">
    <property type="entry name" value="DUF7158"/>
</dbReference>
<dbReference type="SUPFAM" id="SSF109998">
    <property type="entry name" value="Triger factor/SurA peptide-binding domain-like"/>
    <property type="match status" value="1"/>
</dbReference>
<evidence type="ECO:0000313" key="2">
    <source>
        <dbReference type="Proteomes" id="UP000598146"/>
    </source>
</evidence>
<dbReference type="InterPro" id="IPR027304">
    <property type="entry name" value="Trigger_fact/SurA_dom_sf"/>
</dbReference>
<accession>A0A931CFX3</accession>
<name>A0A931CFX3_9ACTN</name>
<dbReference type="RefSeq" id="WP_196418291.1">
    <property type="nucleotide sequence ID" value="NZ_JADQTO010000021.1"/>
</dbReference>
<protein>
    <submittedName>
        <fullName evidence="1">Malonyl CoA-ACP transacylase</fullName>
    </submittedName>
</protein>
<reference evidence="1" key="1">
    <citation type="submission" date="2020-11" db="EMBL/GenBank/DDBJ databases">
        <title>Isolation and identification of active actinomycetes.</title>
        <authorList>
            <person name="Sun X."/>
        </authorList>
    </citation>
    <scope>NUCLEOTIDE SEQUENCE</scope>
    <source>
        <strain evidence="1">NEAU-A11</strain>
    </source>
</reference>
<gene>
    <name evidence="1" type="ORF">I4J89_34220</name>
</gene>
<organism evidence="1 2">
    <name type="scientific">Actinoplanes aureus</name>
    <dbReference type="NCBI Taxonomy" id="2792083"/>
    <lineage>
        <taxon>Bacteria</taxon>
        <taxon>Bacillati</taxon>
        <taxon>Actinomycetota</taxon>
        <taxon>Actinomycetes</taxon>
        <taxon>Micromonosporales</taxon>
        <taxon>Micromonosporaceae</taxon>
        <taxon>Actinoplanes</taxon>
    </lineage>
</organism>
<proteinExistence type="predicted"/>
<dbReference type="EMBL" id="JADQTO010000021">
    <property type="protein sequence ID" value="MBG0566513.1"/>
    <property type="molecule type" value="Genomic_DNA"/>
</dbReference>
<evidence type="ECO:0000313" key="1">
    <source>
        <dbReference type="EMBL" id="MBG0566513.1"/>
    </source>
</evidence>